<evidence type="ECO:0000313" key="3">
    <source>
        <dbReference type="EMBL" id="TCL56234.1"/>
    </source>
</evidence>
<dbReference type="SUPFAM" id="SSF53187">
    <property type="entry name" value="Zn-dependent exopeptidases"/>
    <property type="match status" value="1"/>
</dbReference>
<evidence type="ECO:0000259" key="2">
    <source>
        <dbReference type="Pfam" id="PF07687"/>
    </source>
</evidence>
<dbReference type="Pfam" id="PF01546">
    <property type="entry name" value="Peptidase_M20"/>
    <property type="match status" value="1"/>
</dbReference>
<dbReference type="InterPro" id="IPR010162">
    <property type="entry name" value="PepT-like"/>
</dbReference>
<name>A0A4R1QXB9_9FIRM</name>
<evidence type="ECO:0000313" key="4">
    <source>
        <dbReference type="Proteomes" id="UP000295718"/>
    </source>
</evidence>
<evidence type="ECO:0000256" key="1">
    <source>
        <dbReference type="ARBA" id="ARBA00001947"/>
    </source>
</evidence>
<feature type="domain" description="Peptidase M20 dimerisation" evidence="2">
    <location>
        <begin position="181"/>
        <end position="275"/>
    </location>
</feature>
<keyword evidence="3" id="KW-0031">Aminopeptidase</keyword>
<gene>
    <name evidence="3" type="ORF">EDD76_11261</name>
</gene>
<accession>A0A4R1QXB9</accession>
<sequence length="377" mass="41078">MRMTIDKERLIKEFTRLVSIDSPSLLEREMGDYLKNKLEELGFTVTEDDAGSKLGGNCGNIYGFLEGREELEPILFCVHMDTVEPSRGKQAVSGADGIIRSKGDTVLGADDFAGIAAILEALYTIKEKQLEHRPIEVLFTVAEEIYCKGAKVFDYSNIKSKEVYVLDLTGDVGAAAYRAPSILSLKIEVNGKASHAGFAPHEGIHAIQAAADAIARLKLGHIDDVTTLNIGVIQGGLATNIVPALCTVGGEIRSYSHKKALKTAQEVKQEFEKSAEAFQAAVKFDVITNCQAYETPKEHPVVRRFEAACETLNIPFSLQQTFGGSDNNAMAEHGITGIVLACAMNQCHSCEEYTTEEELVRIAELTRVLMTSEVNEG</sequence>
<dbReference type="GO" id="GO:0004177">
    <property type="term" value="F:aminopeptidase activity"/>
    <property type="evidence" value="ECO:0007669"/>
    <property type="project" value="UniProtKB-KW"/>
</dbReference>
<dbReference type="AlphaFoldDB" id="A0A4R1QXB9"/>
<dbReference type="PANTHER" id="PTHR42994:SF2">
    <property type="entry name" value="PEPTIDASE"/>
    <property type="match status" value="1"/>
</dbReference>
<protein>
    <submittedName>
        <fullName evidence="3">Tripeptide aminopeptidase</fullName>
    </submittedName>
</protein>
<proteinExistence type="predicted"/>
<keyword evidence="3" id="KW-0378">Hydrolase</keyword>
<keyword evidence="3" id="KW-0645">Protease</keyword>
<dbReference type="InterPro" id="IPR011650">
    <property type="entry name" value="Peptidase_M20_dimer"/>
</dbReference>
<comment type="cofactor">
    <cofactor evidence="1">
        <name>Zn(2+)</name>
        <dbReference type="ChEBI" id="CHEBI:29105"/>
    </cofactor>
</comment>
<dbReference type="Gene3D" id="3.40.630.10">
    <property type="entry name" value="Zn peptidases"/>
    <property type="match status" value="1"/>
</dbReference>
<dbReference type="PANTHER" id="PTHR42994">
    <property type="entry name" value="PEPTIDASE T"/>
    <property type="match status" value="1"/>
</dbReference>
<reference evidence="3 4" key="1">
    <citation type="submission" date="2019-03" db="EMBL/GenBank/DDBJ databases">
        <title>Genomic Encyclopedia of Type Strains, Phase IV (KMG-IV): sequencing the most valuable type-strain genomes for metagenomic binning, comparative biology and taxonomic classification.</title>
        <authorList>
            <person name="Goeker M."/>
        </authorList>
    </citation>
    <scope>NUCLEOTIDE SEQUENCE [LARGE SCALE GENOMIC DNA]</scope>
    <source>
        <strain evidence="3 4">DSM 100556</strain>
    </source>
</reference>
<keyword evidence="4" id="KW-1185">Reference proteome</keyword>
<dbReference type="STRING" id="1469948.GCA_000732725_00527"/>
<dbReference type="NCBIfam" id="TIGR01883">
    <property type="entry name" value="PepT-like"/>
    <property type="match status" value="1"/>
</dbReference>
<dbReference type="Gene3D" id="3.30.70.360">
    <property type="match status" value="1"/>
</dbReference>
<organism evidence="3 4">
    <name type="scientific">Kineothrix alysoides</name>
    <dbReference type="NCBI Taxonomy" id="1469948"/>
    <lineage>
        <taxon>Bacteria</taxon>
        <taxon>Bacillati</taxon>
        <taxon>Bacillota</taxon>
        <taxon>Clostridia</taxon>
        <taxon>Lachnospirales</taxon>
        <taxon>Lachnospiraceae</taxon>
        <taxon>Kineothrix</taxon>
    </lineage>
</organism>
<dbReference type="Proteomes" id="UP000295718">
    <property type="component" value="Unassembled WGS sequence"/>
</dbReference>
<dbReference type="Pfam" id="PF07687">
    <property type="entry name" value="M20_dimer"/>
    <property type="match status" value="1"/>
</dbReference>
<comment type="caution">
    <text evidence="3">The sequence shown here is derived from an EMBL/GenBank/DDBJ whole genome shotgun (WGS) entry which is preliminary data.</text>
</comment>
<dbReference type="EMBL" id="SLUO01000012">
    <property type="protein sequence ID" value="TCL56234.1"/>
    <property type="molecule type" value="Genomic_DNA"/>
</dbReference>
<dbReference type="RefSeq" id="WP_242843231.1">
    <property type="nucleotide sequence ID" value="NZ_JPNB01000001.1"/>
</dbReference>
<dbReference type="InterPro" id="IPR002933">
    <property type="entry name" value="Peptidase_M20"/>
</dbReference>